<feature type="transmembrane region" description="Helical" evidence="3">
    <location>
        <begin position="2698"/>
        <end position="2717"/>
    </location>
</feature>
<evidence type="ECO:0000256" key="4">
    <source>
        <dbReference type="SAM" id="SignalP"/>
    </source>
</evidence>
<keyword evidence="3" id="KW-0472">Membrane</keyword>
<keyword evidence="1" id="KW-0677">Repeat</keyword>
<gene>
    <name evidence="6" type="ORF">D4A81_00465</name>
</gene>
<keyword evidence="7" id="KW-1185">Reference proteome</keyword>
<dbReference type="Gene3D" id="3.10.20.320">
    <property type="entry name" value="Putative peptidoglycan bound protein (lpxtg motif)"/>
    <property type="match status" value="11"/>
</dbReference>
<dbReference type="EMBL" id="CP032364">
    <property type="protein sequence ID" value="AYA98529.1"/>
    <property type="molecule type" value="Genomic_DNA"/>
</dbReference>
<organism evidence="6 7">
    <name type="scientific">Lachnoanaerobaculum umeaense</name>
    <dbReference type="NCBI Taxonomy" id="617123"/>
    <lineage>
        <taxon>Bacteria</taxon>
        <taxon>Bacillati</taxon>
        <taxon>Bacillota</taxon>
        <taxon>Clostridia</taxon>
        <taxon>Lachnospirales</taxon>
        <taxon>Lachnospiraceae</taxon>
        <taxon>Lachnoanaerobaculum</taxon>
    </lineage>
</organism>
<feature type="domain" description="MucBP" evidence="5">
    <location>
        <begin position="2174"/>
        <end position="2237"/>
    </location>
</feature>
<protein>
    <recommendedName>
        <fullName evidence="5">MucBP domain-containing protein</fullName>
    </recommendedName>
</protein>
<sequence length="2723" mass="292932">MKQFRKRFLAMLLSFVMVFLSMGDMLTAYAGPPGVVDDPDILSSITYDDVATAARGNTDFYVGEEVPFYAKIRISSPSRSLPGAYSKLYLPKKVFGNYISSSNISTWLNRPATDYLSIDNTSDNEYIIVTMKYNTLGGGVTQTVPFKATIQPNSLANNETYTIPWQVYSADGTLLESNNNTFTAKTYPIGYTSETSNYSNTFSFLQGSSDLQNNTTLSNDNVSRIYIYTNRTDWPAAGTFHGTSTKNIGSDRRKTRLTVQLPANERFDTTDPNNAGWTYNASNHTITRDKQYGNIYTEYDYFYIKYNNQAVGTTYPYETVSFPISWQYVNDDGSLDAASLEKSVVTARYSSYPGTPPTDGNIYFRKSTNSPYTILLGDQDTTIHSYTMSAYWYWSTGTPSQYPVQGAYHHTIDSIEDTPEVDMDFISYKIRYPNATGYVQGTTGSTSYQSIPVLDATQQAALSHNKLIGTKADGSTEIIATNISITSDSTEVTLPAPKHYKKIELKFDNPIEVQAVGSNAIEIVYKFRLEQGAYNNVKNQLAPMPNNSNSSVYTYNKATLKADTGKASAITPSARDWAKWTKAFAYEYQHYYQNNDLGTKYINDIASVSDNIQFYYNLGAGGRDIKNPKYYVLADPGFEFQELTGNNYYNPQLTPAVLSNYRVEYNFKNTGKTAYIWDFPDLNLPQGNSTYYYLYLYPKFKFTRNVTAGPGTIDTYLSWDNNEEAPVSSQIPGLYADTLDLDNDGNTTEKFSSKQEKYVYTPPLELILTKRSKRADAGNTQYSSITTPDSEQIVDYQLNIFNNSVDPVSGYTFFDILPHVGDKAVAPDQQGNYADRGSTYKVTLTGPITANPNYTYEYSTTPVTEGNIAANYAGATWVTSVSDWSQVTMLRAKMKPGHVLSSHSTDIITFKAKMPSTVPLDTTDKAVNTFAGFSGDNYTGAFEALANTVTPKKYKISGKIYYDVPPTGGTANGTYLTTDDDAPAAGRSVALYKSDGTPVIGTDGNPVTTIADSNGDYSFDNISTQGTYKVVVTPGTGDTLSGIHVTSTSLVIGNDFNNATLGGNAVFEANVTVTPSADKKTANAALEASNSTLKVKYVDMSGNPIPLDDGSGNVPDTDSTHTFRAAYNVTPPTALTGVTNFEYAEPDLTNGRPLTGTLNPGQNVVILKYKRKQAGDITVHHYEVGQTTELYKPAGATTTSAEVFDGTAKLGLTENLTNKSADIPNFEYVSVDRSGANSATTPSAIGATTVTYQTAPQTVTYYYKRKNAANITVHHYEDGTTTELYTPTGASTPTAVTISGSGKLGLTEDLTNKATDIPNYEYVSVDVAGAPSATAPGTAGETTLTHGSTAQTVIYKYKRKDAGNVIVHHYEQGTTTQLVPDMTLNGTGKLGLPYTTTTQAIPNFTVVTVPANQNGTYQTGAQTVTYYYKRNDAGNITVNHYEVGGSTQLYTPAGAAAPSAEVFDGTGKLGLSETFVNREADIANYEYVSVDTSGAPGLTATGGSGQTNVTYQTGAQTVTYRYRRKNAANITVHHYEDGTTTELYTPAGATTPSAVTISGNGKLGLTENLTNKEADITNYEFVGVDVSGAPSATSPGATGATTLTHGTTAQTVIYKYRRKDAGNVVVNYVEQGTNVPLKTPDTLNGAGKLGLTYTTTPQNFNNYDLVSATPANHTGNYPNAGNDITVTYVYRRKDAGNITVNHFEVGGSTQLYKPAGSATVAPESFVGTGKLGLSENLGNREADIADYEFVSVDTTGASGANTPSATGDTAVTYVAGNQTVTYRYRRKDAANIVVHHYEVGTTNELYTPAGAGAVGPEIISGTGKLGTNENLTNQAANIANFEYVNVDVSGAPSATSPGANGATTLTHGTNQQTVIYTYRRKNAGNVLVHHYENGTTTSVSADENLSGVGKLGLTYNTSPASVANYTVVSTTPTNHTGNYPASGTTVVTYYYTRDDAGDVTVHHYEDGTTTPLMPDITISGTGKLGLPYTTTEHNIPNFTLVAQPVNKNGTYTVGNQEVTYFYRRNDAGNVIVHHYENGTTTSVSPDENLSGVGKLGLTYSTNSANIPNYTVVNATPLDHAGNYPASGTIVVTYLYTRNDAEDVTVKYLEQGSGTPLDTDDVLNGAGKLGLPYTTTEKNIPNYELVAQPVNKNGTYSNTPQTVIYEYRRMAAGDVTSVYVDDEGNEVSTPDVQSGAGKLGLPYTTTAKTIPNFTLVSVPSNANGTFTSGPQTVTYVYRRADAGDVTVYHKSVYDNSDLSTPTVLDGTRKLGLPYTTSPETYSDFEVTTVPSNANGTFTSGPQTVTYLYKRKQSGGVKVNYLDNHGNSIETPDTITGSDNVGLPYTTSPKTIQYYDLITVPANANGTFTVAPITVDYIYKRQDAGDVVIEHIDENGNVPLETPEVLDGTEKLGMPYTSSVKAFENFDVISVPSNANGTFESGSQTVTYVYRRKDAGDVIAHYVDTAWLPIESDEILDGTRSLGLPYATNAKDIEGYTLYLVQGSETGVFTSGTITVTYVYKKNPGQVIIPQPVVPTIPVTPGIITPGTPGSISPIIPGTPGTVTPVTPGSVTPIIPGTPGSVNQVTPDGTTPSRIATPSQINRPGDRYQDLVIRPTATPSIATSSNGSRGGSSSGGNSTVRPGKAVTVDNGQSKNGLKLEDPIIDKPNVDTTKSTPQKATLTPNTRIALSVPKTEDAKDMRGYIFALITSLTAAIIIALKKKEKV</sequence>
<feature type="region of interest" description="Disordered" evidence="2">
    <location>
        <begin position="2573"/>
        <end position="2675"/>
    </location>
</feature>
<feature type="domain" description="MucBP" evidence="5">
    <location>
        <begin position="1552"/>
        <end position="1617"/>
    </location>
</feature>
<dbReference type="Proteomes" id="UP000265562">
    <property type="component" value="Chromosome"/>
</dbReference>
<dbReference type="OrthoDB" id="1758300at2"/>
<feature type="domain" description="MucBP" evidence="5">
    <location>
        <begin position="1741"/>
        <end position="1785"/>
    </location>
</feature>
<accession>A0A385PY62</accession>
<feature type="domain" description="MucBP" evidence="5">
    <location>
        <begin position="2315"/>
        <end position="2378"/>
    </location>
</feature>
<keyword evidence="4" id="KW-0732">Signal</keyword>
<evidence type="ECO:0000256" key="2">
    <source>
        <dbReference type="SAM" id="MobiDB-lite"/>
    </source>
</evidence>
<dbReference type="KEGG" id="lua:D4A81_00465"/>
<dbReference type="Pfam" id="PF06458">
    <property type="entry name" value="MucBP"/>
    <property type="match status" value="15"/>
</dbReference>
<feature type="domain" description="MucBP" evidence="5">
    <location>
        <begin position="1959"/>
        <end position="2023"/>
    </location>
</feature>
<feature type="domain" description="MucBP" evidence="5">
    <location>
        <begin position="1623"/>
        <end position="1691"/>
    </location>
</feature>
<feature type="chain" id="PRO_5043747294" description="MucBP domain-containing protein" evidence="4">
    <location>
        <begin position="31"/>
        <end position="2723"/>
    </location>
</feature>
<feature type="signal peptide" evidence="4">
    <location>
        <begin position="1"/>
        <end position="30"/>
    </location>
</feature>
<evidence type="ECO:0000313" key="7">
    <source>
        <dbReference type="Proteomes" id="UP000265562"/>
    </source>
</evidence>
<feature type="domain" description="MucBP" evidence="5">
    <location>
        <begin position="2385"/>
        <end position="2449"/>
    </location>
</feature>
<evidence type="ECO:0000256" key="3">
    <source>
        <dbReference type="SAM" id="Phobius"/>
    </source>
</evidence>
<dbReference type="InterPro" id="IPR009459">
    <property type="entry name" value="MucBP_dom"/>
</dbReference>
<feature type="domain" description="MucBP" evidence="5">
    <location>
        <begin position="2102"/>
        <end position="2167"/>
    </location>
</feature>
<keyword evidence="3" id="KW-0812">Transmembrane</keyword>
<proteinExistence type="predicted"/>
<feature type="domain" description="MucBP" evidence="5">
    <location>
        <begin position="2244"/>
        <end position="2308"/>
    </location>
</feature>
<evidence type="ECO:0000313" key="6">
    <source>
        <dbReference type="EMBL" id="AYA98529.1"/>
    </source>
</evidence>
<keyword evidence="3" id="KW-1133">Transmembrane helix</keyword>
<reference evidence="6 7" key="1">
    <citation type="submission" date="2018-09" db="EMBL/GenBank/DDBJ databases">
        <title>Genome sequencing of Lachnoanaerobaculum umeaense DSM 23576.</title>
        <authorList>
            <person name="Kook J.-K."/>
            <person name="Park S.-N."/>
            <person name="Lim Y.K."/>
        </authorList>
    </citation>
    <scope>NUCLEOTIDE SEQUENCE [LARGE SCALE GENOMIC DNA]</scope>
    <source>
        <strain evidence="7">DSM 23576 \ CCUG 58757</strain>
    </source>
</reference>
<feature type="domain" description="MucBP" evidence="5">
    <location>
        <begin position="1294"/>
        <end position="1358"/>
    </location>
</feature>
<feature type="domain" description="MucBP" evidence="5">
    <location>
        <begin position="1473"/>
        <end position="1523"/>
    </location>
</feature>
<feature type="compositionally biased region" description="Polar residues" evidence="2">
    <location>
        <begin position="2578"/>
        <end position="2600"/>
    </location>
</feature>
<name>A0A385PY62_9FIRM</name>
<evidence type="ECO:0000259" key="5">
    <source>
        <dbReference type="Pfam" id="PF06458"/>
    </source>
</evidence>
<feature type="domain" description="MucBP" evidence="5">
    <location>
        <begin position="1365"/>
        <end position="1429"/>
    </location>
</feature>
<evidence type="ECO:0000256" key="1">
    <source>
        <dbReference type="ARBA" id="ARBA00022737"/>
    </source>
</evidence>
<dbReference type="RefSeq" id="WP_111526053.1">
    <property type="nucleotide sequence ID" value="NZ_CP032364.1"/>
</dbReference>
<feature type="compositionally biased region" description="Basic and acidic residues" evidence="2">
    <location>
        <begin position="2655"/>
        <end position="2666"/>
    </location>
</feature>
<feature type="domain" description="MucBP" evidence="5">
    <location>
        <begin position="2456"/>
        <end position="2519"/>
    </location>
</feature>
<feature type="domain" description="MucBP" evidence="5">
    <location>
        <begin position="2030"/>
        <end position="2096"/>
    </location>
</feature>
<feature type="domain" description="MucBP" evidence="5">
    <location>
        <begin position="1888"/>
        <end position="1952"/>
    </location>
</feature>